<dbReference type="Proteomes" id="UP000062160">
    <property type="component" value="Unassembled WGS sequence"/>
</dbReference>
<proteinExistence type="predicted"/>
<dbReference type="STRING" id="224999.GCA_001485475_01557"/>
<dbReference type="InterPro" id="IPR036397">
    <property type="entry name" value="RNaseH_sf"/>
</dbReference>
<dbReference type="GO" id="GO:0003676">
    <property type="term" value="F:nucleic acid binding"/>
    <property type="evidence" value="ECO:0007669"/>
    <property type="project" value="InterPro"/>
</dbReference>
<dbReference type="PROSITE" id="PS50879">
    <property type="entry name" value="RNASE_H_1"/>
    <property type="match status" value="1"/>
</dbReference>
<dbReference type="InterPro" id="IPR002156">
    <property type="entry name" value="RNaseH_domain"/>
</dbReference>
<gene>
    <name evidence="2" type="ORF">TSYNT_855</name>
</gene>
<dbReference type="InterPro" id="IPR012337">
    <property type="entry name" value="RNaseH-like_sf"/>
</dbReference>
<dbReference type="SUPFAM" id="SSF53098">
    <property type="entry name" value="Ribonuclease H-like"/>
    <property type="match status" value="1"/>
</dbReference>
<feature type="domain" description="RNase H type-1" evidence="1">
    <location>
        <begin position="1"/>
        <end position="131"/>
    </location>
</feature>
<organism evidence="2">
    <name type="scientific">Tepidanaerobacter syntrophicus</name>
    <dbReference type="NCBI Taxonomy" id="224999"/>
    <lineage>
        <taxon>Bacteria</taxon>
        <taxon>Bacillati</taxon>
        <taxon>Bacillota</taxon>
        <taxon>Clostridia</taxon>
        <taxon>Thermosediminibacterales</taxon>
        <taxon>Tepidanaerobacteraceae</taxon>
        <taxon>Tepidanaerobacter</taxon>
    </lineage>
</organism>
<accession>A0A0U9HR65</accession>
<dbReference type="InterPro" id="IPR053151">
    <property type="entry name" value="RNase_H-like"/>
</dbReference>
<dbReference type="OrthoDB" id="7845843at2"/>
<evidence type="ECO:0000259" key="1">
    <source>
        <dbReference type="PROSITE" id="PS50879"/>
    </source>
</evidence>
<dbReference type="PANTHER" id="PTHR47723:SF19">
    <property type="entry name" value="POLYNUCLEOTIDYL TRANSFERASE, RIBONUCLEASE H-LIKE SUPERFAMILY PROTEIN"/>
    <property type="match status" value="1"/>
</dbReference>
<dbReference type="PANTHER" id="PTHR47723">
    <property type="entry name" value="OS05G0353850 PROTEIN"/>
    <property type="match status" value="1"/>
</dbReference>
<dbReference type="Pfam" id="PF13456">
    <property type="entry name" value="RVT_3"/>
    <property type="match status" value="1"/>
</dbReference>
<dbReference type="FunFam" id="3.30.420.10:FF:000076">
    <property type="entry name" value="RBR-type E3 ubiquitin transferase"/>
    <property type="match status" value="1"/>
</dbReference>
<name>A0A0U9HR65_9FIRM</name>
<dbReference type="AlphaFoldDB" id="A0A0U9HR65"/>
<reference evidence="2" key="1">
    <citation type="journal article" date="2016" name="Genome Announc.">
        <title>Draft Genome Sequence of the Syntrophic Lactate-Degrading Bacterium Tepidanaerobacter syntrophicus JLT.</title>
        <authorList>
            <person name="Matsuura N."/>
            <person name="Ohashi A."/>
            <person name="Tourlousse D.M."/>
            <person name="Sekiguchi Y."/>
        </authorList>
    </citation>
    <scope>NUCLEOTIDE SEQUENCE [LARGE SCALE GENOMIC DNA]</scope>
    <source>
        <strain evidence="2">JL</strain>
    </source>
</reference>
<protein>
    <submittedName>
        <fullName evidence="2">Ribonuclease HI</fullName>
    </submittedName>
</protein>
<dbReference type="CDD" id="cd09279">
    <property type="entry name" value="RNase_HI_like"/>
    <property type="match status" value="1"/>
</dbReference>
<evidence type="ECO:0000313" key="3">
    <source>
        <dbReference type="Proteomes" id="UP000062160"/>
    </source>
</evidence>
<keyword evidence="3" id="KW-1185">Reference proteome</keyword>
<dbReference type="Gene3D" id="3.30.420.10">
    <property type="entry name" value="Ribonuclease H-like superfamily/Ribonuclease H"/>
    <property type="match status" value="1"/>
</dbReference>
<sequence>MSKLTVYTDGASRGNPGSAGIGIVFVDENNNVIKEINDYIGETTNNIAEYTALVTALREALEMQCDEIEVFSDSELMVKQINKEYQVKNAGLKPLYEEVCSLINEFKNFTIRHIRREYNKRADELANQGIDEAIDEEDIEFD</sequence>
<dbReference type="GO" id="GO:0004523">
    <property type="term" value="F:RNA-DNA hybrid ribonuclease activity"/>
    <property type="evidence" value="ECO:0007669"/>
    <property type="project" value="InterPro"/>
</dbReference>
<dbReference type="RefSeq" id="WP_059032943.1">
    <property type="nucleotide sequence ID" value="NZ_BSDN01000001.1"/>
</dbReference>
<evidence type="ECO:0000313" key="2">
    <source>
        <dbReference type="EMBL" id="GAQ25527.1"/>
    </source>
</evidence>
<dbReference type="EMBL" id="DF977002">
    <property type="protein sequence ID" value="GAQ25527.1"/>
    <property type="molecule type" value="Genomic_DNA"/>
</dbReference>